<reference evidence="2" key="1">
    <citation type="submission" date="2015-03" db="EMBL/GenBank/DDBJ databases">
        <authorList>
            <person name="Nijsse Bart"/>
        </authorList>
    </citation>
    <scope>NUCLEOTIDE SEQUENCE [LARGE SCALE GENOMIC DNA]</scope>
</reference>
<name>A0A0U1KXH4_9FIRM</name>
<evidence type="ECO:0008006" key="3">
    <source>
        <dbReference type="Google" id="ProtNLM"/>
    </source>
</evidence>
<dbReference type="AlphaFoldDB" id="A0A0U1KXH4"/>
<protein>
    <recommendedName>
        <fullName evidence="3">Phage protein</fullName>
    </recommendedName>
</protein>
<proteinExistence type="predicted"/>
<sequence>MNEQELKTRIKQKQTVQFLQDLRTVLQTRAGRNVYCWLMDACRMSELSFTGNSHTFFNEGMRKVGLDLQSQIFLIPEGLDLKHQAEEEYQRRGNQFLLEIQEELREEGD</sequence>
<organism evidence="1 2">
    <name type="scientific">Sporomusa ovata</name>
    <dbReference type="NCBI Taxonomy" id="2378"/>
    <lineage>
        <taxon>Bacteria</taxon>
        <taxon>Bacillati</taxon>
        <taxon>Bacillota</taxon>
        <taxon>Negativicutes</taxon>
        <taxon>Selenomonadales</taxon>
        <taxon>Sporomusaceae</taxon>
        <taxon>Sporomusa</taxon>
    </lineage>
</organism>
<evidence type="ECO:0000313" key="2">
    <source>
        <dbReference type="Proteomes" id="UP000049855"/>
    </source>
</evidence>
<keyword evidence="2" id="KW-1185">Reference proteome</keyword>
<dbReference type="Proteomes" id="UP000049855">
    <property type="component" value="Unassembled WGS sequence"/>
</dbReference>
<gene>
    <name evidence="1" type="ORF">SpAn4DRAFT_3879</name>
</gene>
<dbReference type="RefSeq" id="WP_021167478.1">
    <property type="nucleotide sequence ID" value="NZ_CTRP01000004.1"/>
</dbReference>
<accession>A0A0U1KXH4</accession>
<dbReference type="EMBL" id="CTRP01000004">
    <property type="protein sequence ID" value="CQR71374.1"/>
    <property type="molecule type" value="Genomic_DNA"/>
</dbReference>
<evidence type="ECO:0000313" key="1">
    <source>
        <dbReference type="EMBL" id="CQR71374.1"/>
    </source>
</evidence>